<dbReference type="InterPro" id="IPR005178">
    <property type="entry name" value="Ostalpha/TMEM184C"/>
</dbReference>
<evidence type="ECO:0008006" key="8">
    <source>
        <dbReference type="Google" id="ProtNLM"/>
    </source>
</evidence>
<dbReference type="AlphaFoldDB" id="A0AAU9IIY8"/>
<evidence type="ECO:0000256" key="1">
    <source>
        <dbReference type="ARBA" id="ARBA00004141"/>
    </source>
</evidence>
<feature type="transmembrane region" description="Helical" evidence="5">
    <location>
        <begin position="12"/>
        <end position="29"/>
    </location>
</feature>
<comment type="caution">
    <text evidence="6">The sequence shown here is derived from an EMBL/GenBank/DDBJ whole genome shotgun (WGS) entry which is preliminary data.</text>
</comment>
<proteinExistence type="predicted"/>
<keyword evidence="4 5" id="KW-0472">Membrane</keyword>
<keyword evidence="2 5" id="KW-0812">Transmembrane</keyword>
<dbReference type="GO" id="GO:0016020">
    <property type="term" value="C:membrane"/>
    <property type="evidence" value="ECO:0007669"/>
    <property type="project" value="UniProtKB-SubCell"/>
</dbReference>
<evidence type="ECO:0000256" key="2">
    <source>
        <dbReference type="ARBA" id="ARBA00022692"/>
    </source>
</evidence>
<feature type="transmembrane region" description="Helical" evidence="5">
    <location>
        <begin position="269"/>
        <end position="292"/>
    </location>
</feature>
<feature type="transmembrane region" description="Helical" evidence="5">
    <location>
        <begin position="190"/>
        <end position="208"/>
    </location>
</feature>
<feature type="transmembrane region" description="Helical" evidence="5">
    <location>
        <begin position="81"/>
        <end position="100"/>
    </location>
</feature>
<organism evidence="6 7">
    <name type="scientific">Blepharisma stoltei</name>
    <dbReference type="NCBI Taxonomy" id="1481888"/>
    <lineage>
        <taxon>Eukaryota</taxon>
        <taxon>Sar</taxon>
        <taxon>Alveolata</taxon>
        <taxon>Ciliophora</taxon>
        <taxon>Postciliodesmatophora</taxon>
        <taxon>Heterotrichea</taxon>
        <taxon>Heterotrichida</taxon>
        <taxon>Blepharismidae</taxon>
        <taxon>Blepharisma</taxon>
    </lineage>
</organism>
<dbReference type="Pfam" id="PF03619">
    <property type="entry name" value="Solute_trans_a"/>
    <property type="match status" value="1"/>
</dbReference>
<feature type="transmembrane region" description="Helical" evidence="5">
    <location>
        <begin position="229"/>
        <end position="249"/>
    </location>
</feature>
<accession>A0AAU9IIY8</accession>
<dbReference type="SMART" id="SM01417">
    <property type="entry name" value="Solute_trans_a"/>
    <property type="match status" value="1"/>
</dbReference>
<feature type="transmembrane region" description="Helical" evidence="5">
    <location>
        <begin position="50"/>
        <end position="69"/>
    </location>
</feature>
<reference evidence="6" key="1">
    <citation type="submission" date="2021-09" db="EMBL/GenBank/DDBJ databases">
        <authorList>
            <consortium name="AG Swart"/>
            <person name="Singh M."/>
            <person name="Singh A."/>
            <person name="Seah K."/>
            <person name="Emmerich C."/>
        </authorList>
    </citation>
    <scope>NUCLEOTIDE SEQUENCE</scope>
    <source>
        <strain evidence="6">ATCC30299</strain>
    </source>
</reference>
<evidence type="ECO:0000313" key="7">
    <source>
        <dbReference type="Proteomes" id="UP001162131"/>
    </source>
</evidence>
<name>A0AAU9IIY8_9CILI</name>
<evidence type="ECO:0000256" key="4">
    <source>
        <dbReference type="ARBA" id="ARBA00023136"/>
    </source>
</evidence>
<evidence type="ECO:0000313" key="6">
    <source>
        <dbReference type="EMBL" id="CAG9313746.1"/>
    </source>
</evidence>
<evidence type="ECO:0000256" key="3">
    <source>
        <dbReference type="ARBA" id="ARBA00022989"/>
    </source>
</evidence>
<dbReference type="PANTHER" id="PTHR23423">
    <property type="entry name" value="ORGANIC SOLUTE TRANSPORTER-RELATED"/>
    <property type="match status" value="1"/>
</dbReference>
<protein>
    <recommendedName>
        <fullName evidence="8">Gustatory receptor</fullName>
    </recommendedName>
</protein>
<sequence length="301" mass="34188">MTYNRREIGIGGSIWATGIMLTLSSLLILSQLTQQIQKMKYKKAQLRLCFMILAPVLIGWPSWVVLILGPDAGILEYVGDLFKGVILFIFVDYSIILIGWEKNEADSEFSQARAEGCFIRLENVKQICECMGSTKIKNQEDVSWFLNKVRIAALQTCIVFFCLLVVSVILKLISGDYLKYGDMDPTYGYFWINMFKILSATVALYQLFTYLKNISQIPEMKLLQIRSKSYMILLTLALTLYQSAIIGGLSRWSSISDEANYSRENITSYTSNLLICVEMIVLALVQGTIFTAEDYSLDLHK</sequence>
<feature type="transmembrane region" description="Helical" evidence="5">
    <location>
        <begin position="151"/>
        <end position="170"/>
    </location>
</feature>
<keyword evidence="3 5" id="KW-1133">Transmembrane helix</keyword>
<evidence type="ECO:0000256" key="5">
    <source>
        <dbReference type="SAM" id="Phobius"/>
    </source>
</evidence>
<dbReference type="Proteomes" id="UP001162131">
    <property type="component" value="Unassembled WGS sequence"/>
</dbReference>
<dbReference type="EMBL" id="CAJZBQ010000011">
    <property type="protein sequence ID" value="CAG9313746.1"/>
    <property type="molecule type" value="Genomic_DNA"/>
</dbReference>
<keyword evidence="7" id="KW-1185">Reference proteome</keyword>
<comment type="subcellular location">
    <subcellularLocation>
        <location evidence="1">Membrane</location>
        <topology evidence="1">Multi-pass membrane protein</topology>
    </subcellularLocation>
</comment>
<gene>
    <name evidence="6" type="ORF">BSTOLATCC_MIC9551</name>
</gene>